<comment type="subcellular location">
    <subcellularLocation>
        <location evidence="2">Membrane</location>
        <topology evidence="2">Multi-pass membrane protein</topology>
    </subcellularLocation>
</comment>
<evidence type="ECO:0000256" key="4">
    <source>
        <dbReference type="ARBA" id="ARBA00022670"/>
    </source>
</evidence>
<keyword evidence="8 11" id="KW-1133">Transmembrane helix</keyword>
<evidence type="ECO:0000259" key="12">
    <source>
        <dbReference type="Pfam" id="PF02163"/>
    </source>
</evidence>
<feature type="transmembrane region" description="Helical" evidence="11">
    <location>
        <begin position="200"/>
        <end position="222"/>
    </location>
</feature>
<dbReference type="PANTHER" id="PTHR42837:SF2">
    <property type="entry name" value="MEMBRANE METALLOPROTEASE ARASP2, CHLOROPLASTIC-RELATED"/>
    <property type="match status" value="1"/>
</dbReference>
<evidence type="ECO:0000256" key="10">
    <source>
        <dbReference type="ARBA" id="ARBA00023136"/>
    </source>
</evidence>
<gene>
    <name evidence="13" type="ORF">JK634_00185</name>
</gene>
<organism evidence="13 14">
    <name type="scientific">Clostridium paridis</name>
    <dbReference type="NCBI Taxonomy" id="2803863"/>
    <lineage>
        <taxon>Bacteria</taxon>
        <taxon>Bacillati</taxon>
        <taxon>Bacillota</taxon>
        <taxon>Clostridia</taxon>
        <taxon>Eubacteriales</taxon>
        <taxon>Clostridiaceae</taxon>
        <taxon>Clostridium</taxon>
    </lineage>
</organism>
<evidence type="ECO:0000256" key="8">
    <source>
        <dbReference type="ARBA" id="ARBA00022989"/>
    </source>
</evidence>
<evidence type="ECO:0000256" key="5">
    <source>
        <dbReference type="ARBA" id="ARBA00022692"/>
    </source>
</evidence>
<keyword evidence="9" id="KW-0482">Metalloprotease</keyword>
<dbReference type="InterPro" id="IPR004387">
    <property type="entry name" value="Pept_M50_Zn"/>
</dbReference>
<feature type="transmembrane region" description="Helical" evidence="11">
    <location>
        <begin position="6"/>
        <end position="28"/>
    </location>
</feature>
<dbReference type="InterPro" id="IPR008915">
    <property type="entry name" value="Peptidase_M50"/>
</dbReference>
<comment type="cofactor">
    <cofactor evidence="1">
        <name>Zn(2+)</name>
        <dbReference type="ChEBI" id="CHEBI:29105"/>
    </cofactor>
</comment>
<dbReference type="PANTHER" id="PTHR42837">
    <property type="entry name" value="REGULATOR OF SIGMA-E PROTEASE RSEP"/>
    <property type="match status" value="1"/>
</dbReference>
<evidence type="ECO:0000313" key="14">
    <source>
        <dbReference type="Proteomes" id="UP000623681"/>
    </source>
</evidence>
<evidence type="ECO:0000256" key="1">
    <source>
        <dbReference type="ARBA" id="ARBA00001947"/>
    </source>
</evidence>
<accession>A0A937F9V2</accession>
<evidence type="ECO:0000256" key="11">
    <source>
        <dbReference type="SAM" id="Phobius"/>
    </source>
</evidence>
<feature type="transmembrane region" description="Helical" evidence="11">
    <location>
        <begin position="80"/>
        <end position="100"/>
    </location>
</feature>
<dbReference type="RefSeq" id="WP_202765616.1">
    <property type="nucleotide sequence ID" value="NZ_JAESWA010000001.1"/>
</dbReference>
<comment type="caution">
    <text evidence="13">The sequence shown here is derived from an EMBL/GenBank/DDBJ whole genome shotgun (WGS) entry which is preliminary data.</text>
</comment>
<keyword evidence="14" id="KW-1185">Reference proteome</keyword>
<dbReference type="Proteomes" id="UP000623681">
    <property type="component" value="Unassembled WGS sequence"/>
</dbReference>
<dbReference type="GO" id="GO:0006508">
    <property type="term" value="P:proteolysis"/>
    <property type="evidence" value="ECO:0007669"/>
    <property type="project" value="UniProtKB-KW"/>
</dbReference>
<feature type="transmembrane region" description="Helical" evidence="11">
    <location>
        <begin position="106"/>
        <end position="124"/>
    </location>
</feature>
<evidence type="ECO:0000256" key="3">
    <source>
        <dbReference type="ARBA" id="ARBA00007931"/>
    </source>
</evidence>
<comment type="similarity">
    <text evidence="3">Belongs to the peptidase M50B family.</text>
</comment>
<evidence type="ECO:0000256" key="6">
    <source>
        <dbReference type="ARBA" id="ARBA00022801"/>
    </source>
</evidence>
<proteinExistence type="inferred from homology"/>
<evidence type="ECO:0000256" key="7">
    <source>
        <dbReference type="ARBA" id="ARBA00022833"/>
    </source>
</evidence>
<keyword evidence="10 11" id="KW-0472">Membrane</keyword>
<dbReference type="GO" id="GO:0016020">
    <property type="term" value="C:membrane"/>
    <property type="evidence" value="ECO:0007669"/>
    <property type="project" value="UniProtKB-SubCell"/>
</dbReference>
<reference evidence="13" key="1">
    <citation type="submission" date="2021-01" db="EMBL/GenBank/DDBJ databases">
        <title>Genome public.</title>
        <authorList>
            <person name="Liu C."/>
            <person name="Sun Q."/>
        </authorList>
    </citation>
    <scope>NUCLEOTIDE SEQUENCE</scope>
    <source>
        <strain evidence="13">YIM B02565</strain>
    </source>
</reference>
<feature type="transmembrane region" description="Helical" evidence="11">
    <location>
        <begin position="228"/>
        <end position="248"/>
    </location>
</feature>
<keyword evidence="5 11" id="KW-0812">Transmembrane</keyword>
<sequence>MNEVIFIVILYISIAIHEFGHLIALNIFKIRVKKYQVGIGASILNFYIKGIEFNLKLIPIGGMIMPEEEDYEEMKLGNKLIVCLSGILANLAIAILGLFIYAKGDINIVITIISDTFILVKNYLSFDKLTFYDNSFSLLLTDEVNSVSSIILNQTVLINFGLFLLNLIPIPPLDGSKLITEPLSLFFIKLGISKAKIIRAINVISVLGIVLMFIPTTSNIILRFIRDSIRISTIFYIIIVILICLFILEIKTEYLSKRFFKK</sequence>
<evidence type="ECO:0000256" key="9">
    <source>
        <dbReference type="ARBA" id="ARBA00023049"/>
    </source>
</evidence>
<evidence type="ECO:0000313" key="13">
    <source>
        <dbReference type="EMBL" id="MBL4930230.1"/>
    </source>
</evidence>
<keyword evidence="6" id="KW-0378">Hydrolase</keyword>
<evidence type="ECO:0000256" key="2">
    <source>
        <dbReference type="ARBA" id="ARBA00004141"/>
    </source>
</evidence>
<dbReference type="GO" id="GO:0004222">
    <property type="term" value="F:metalloendopeptidase activity"/>
    <property type="evidence" value="ECO:0007669"/>
    <property type="project" value="InterPro"/>
</dbReference>
<keyword evidence="4 13" id="KW-0645">Protease</keyword>
<keyword evidence="7" id="KW-0862">Zinc</keyword>
<protein>
    <submittedName>
        <fullName evidence="13">Site-2 protease family protein</fullName>
    </submittedName>
</protein>
<dbReference type="EMBL" id="JAESWA010000001">
    <property type="protein sequence ID" value="MBL4930230.1"/>
    <property type="molecule type" value="Genomic_DNA"/>
</dbReference>
<name>A0A937F9V2_9CLOT</name>
<dbReference type="AlphaFoldDB" id="A0A937F9V2"/>
<dbReference type="Pfam" id="PF02163">
    <property type="entry name" value="Peptidase_M50"/>
    <property type="match status" value="1"/>
</dbReference>
<feature type="domain" description="Peptidase M50" evidence="12">
    <location>
        <begin position="6"/>
        <end position="187"/>
    </location>
</feature>